<dbReference type="SUPFAM" id="SSF57196">
    <property type="entry name" value="EGF/Laminin"/>
    <property type="match status" value="4"/>
</dbReference>
<comment type="caution">
    <text evidence="14">Lacks conserved residue(s) required for the propagation of feature annotation.</text>
</comment>
<keyword evidence="8 15" id="KW-0406">Ion transport</keyword>
<evidence type="ECO:0000256" key="10">
    <source>
        <dbReference type="ARBA" id="ARBA00023157"/>
    </source>
</evidence>
<dbReference type="Pfam" id="PF00858">
    <property type="entry name" value="ASC"/>
    <property type="match status" value="1"/>
</dbReference>
<evidence type="ECO:0000256" key="11">
    <source>
        <dbReference type="ARBA" id="ARBA00023180"/>
    </source>
</evidence>
<feature type="domain" description="EGF-like" evidence="18">
    <location>
        <begin position="452"/>
        <end position="498"/>
    </location>
</feature>
<feature type="domain" description="EGF-like" evidence="18">
    <location>
        <begin position="547"/>
        <end position="587"/>
    </location>
</feature>
<feature type="region of interest" description="Disordered" evidence="16">
    <location>
        <begin position="192"/>
        <end position="213"/>
    </location>
</feature>
<evidence type="ECO:0000256" key="15">
    <source>
        <dbReference type="RuleBase" id="RU000679"/>
    </source>
</evidence>
<dbReference type="GO" id="GO:0005272">
    <property type="term" value="F:sodium channel activity"/>
    <property type="evidence" value="ECO:0007669"/>
    <property type="project" value="UniProtKB-KW"/>
</dbReference>
<dbReference type="Gene3D" id="1.10.287.770">
    <property type="entry name" value="YojJ-like"/>
    <property type="match status" value="1"/>
</dbReference>
<keyword evidence="11" id="KW-0325">Glycoprotein</keyword>
<dbReference type="InterPro" id="IPR000742">
    <property type="entry name" value="EGF"/>
</dbReference>
<dbReference type="Gene3D" id="1.10.287.820">
    <property type="entry name" value="Acid-sensing ion channel domain"/>
    <property type="match status" value="1"/>
</dbReference>
<keyword evidence="9 17" id="KW-0472">Membrane</keyword>
<feature type="domain" description="EGF-like" evidence="18">
    <location>
        <begin position="664"/>
        <end position="701"/>
    </location>
</feature>
<keyword evidence="7" id="KW-0915">Sodium</keyword>
<feature type="region of interest" description="Disordered" evidence="16">
    <location>
        <begin position="258"/>
        <end position="282"/>
    </location>
</feature>
<organism evidence="19 20">
    <name type="scientific">Steinernema hermaphroditum</name>
    <dbReference type="NCBI Taxonomy" id="289476"/>
    <lineage>
        <taxon>Eukaryota</taxon>
        <taxon>Metazoa</taxon>
        <taxon>Ecdysozoa</taxon>
        <taxon>Nematoda</taxon>
        <taxon>Chromadorea</taxon>
        <taxon>Rhabditida</taxon>
        <taxon>Tylenchina</taxon>
        <taxon>Panagrolaimomorpha</taxon>
        <taxon>Strongyloidoidea</taxon>
        <taxon>Steinernematidae</taxon>
        <taxon>Steinernema</taxon>
    </lineage>
</organism>
<evidence type="ECO:0000256" key="4">
    <source>
        <dbReference type="ARBA" id="ARBA00022461"/>
    </source>
</evidence>
<dbReference type="Pfam" id="PF00008">
    <property type="entry name" value="EGF"/>
    <property type="match status" value="1"/>
</dbReference>
<dbReference type="GO" id="GO:0016020">
    <property type="term" value="C:membrane"/>
    <property type="evidence" value="ECO:0007669"/>
    <property type="project" value="UniProtKB-SubCell"/>
</dbReference>
<comment type="subcellular location">
    <subcellularLocation>
        <location evidence="1">Membrane</location>
        <topology evidence="1">Multi-pass membrane protein</topology>
    </subcellularLocation>
</comment>
<dbReference type="AlphaFoldDB" id="A0AA39IIU5"/>
<evidence type="ECO:0000256" key="2">
    <source>
        <dbReference type="ARBA" id="ARBA00007193"/>
    </source>
</evidence>
<keyword evidence="20" id="KW-1185">Reference proteome</keyword>
<feature type="disulfide bond" evidence="14">
    <location>
        <begin position="577"/>
        <end position="586"/>
    </location>
</feature>
<comment type="similarity">
    <text evidence="2 15">Belongs to the amiloride-sensitive sodium channel (TC 1.A.6) family.</text>
</comment>
<keyword evidence="4 15" id="KW-0894">Sodium channel</keyword>
<evidence type="ECO:0000313" key="20">
    <source>
        <dbReference type="Proteomes" id="UP001175271"/>
    </source>
</evidence>
<evidence type="ECO:0000256" key="8">
    <source>
        <dbReference type="ARBA" id="ARBA00023065"/>
    </source>
</evidence>
<evidence type="ECO:0000256" key="3">
    <source>
        <dbReference type="ARBA" id="ARBA00022448"/>
    </source>
</evidence>
<keyword evidence="13 15" id="KW-0407">Ion channel</keyword>
<evidence type="ECO:0000256" key="5">
    <source>
        <dbReference type="ARBA" id="ARBA00022692"/>
    </source>
</evidence>
<dbReference type="PANTHER" id="PTHR24033:SF224">
    <property type="entry name" value="C-TYPE LECTIN"/>
    <property type="match status" value="1"/>
</dbReference>
<evidence type="ECO:0000259" key="18">
    <source>
        <dbReference type="PROSITE" id="PS50026"/>
    </source>
</evidence>
<dbReference type="CDD" id="cd00054">
    <property type="entry name" value="EGF_CA"/>
    <property type="match status" value="3"/>
</dbReference>
<gene>
    <name evidence="19" type="ORF">QR680_008669</name>
</gene>
<dbReference type="InterPro" id="IPR001873">
    <property type="entry name" value="ENaC"/>
</dbReference>
<feature type="disulfide bond" evidence="14">
    <location>
        <begin position="488"/>
        <end position="497"/>
    </location>
</feature>
<feature type="compositionally biased region" description="Basic and acidic residues" evidence="16">
    <location>
        <begin position="202"/>
        <end position="213"/>
    </location>
</feature>
<proteinExistence type="inferred from homology"/>
<evidence type="ECO:0000256" key="14">
    <source>
        <dbReference type="PROSITE-ProRule" id="PRU00076"/>
    </source>
</evidence>
<dbReference type="SMART" id="SM00179">
    <property type="entry name" value="EGF_CA"/>
    <property type="match status" value="3"/>
</dbReference>
<feature type="disulfide bond" evidence="14">
    <location>
        <begin position="630"/>
        <end position="640"/>
    </location>
</feature>
<evidence type="ECO:0000256" key="1">
    <source>
        <dbReference type="ARBA" id="ARBA00004141"/>
    </source>
</evidence>
<dbReference type="PANTHER" id="PTHR24033">
    <property type="entry name" value="EGF-LIKE DOMAIN-CONTAINING PROTEIN"/>
    <property type="match status" value="1"/>
</dbReference>
<protein>
    <recommendedName>
        <fullName evidence="18">EGF-like domain-containing protein</fullName>
    </recommendedName>
</protein>
<feature type="disulfide bond" evidence="14">
    <location>
        <begin position="527"/>
        <end position="536"/>
    </location>
</feature>
<feature type="disulfide bond" evidence="14">
    <location>
        <begin position="652"/>
        <end position="661"/>
    </location>
</feature>
<dbReference type="PRINTS" id="PR01078">
    <property type="entry name" value="AMINACHANNEL"/>
</dbReference>
<dbReference type="Proteomes" id="UP001175271">
    <property type="component" value="Unassembled WGS sequence"/>
</dbReference>
<dbReference type="InterPro" id="IPR001881">
    <property type="entry name" value="EGF-like_Ca-bd_dom"/>
</dbReference>
<dbReference type="InterPro" id="IPR051830">
    <property type="entry name" value="NOTCH_homolog"/>
</dbReference>
<dbReference type="EMBL" id="JAUCMV010000001">
    <property type="protein sequence ID" value="KAK0424440.1"/>
    <property type="molecule type" value="Genomic_DNA"/>
</dbReference>
<dbReference type="SMART" id="SM00181">
    <property type="entry name" value="EGF"/>
    <property type="match status" value="7"/>
</dbReference>
<evidence type="ECO:0000256" key="12">
    <source>
        <dbReference type="ARBA" id="ARBA00023201"/>
    </source>
</evidence>
<feature type="domain" description="EGF-like" evidence="18">
    <location>
        <begin position="588"/>
        <end position="625"/>
    </location>
</feature>
<keyword evidence="10 14" id="KW-1015">Disulfide bond</keyword>
<comment type="caution">
    <text evidence="19">The sequence shown here is derived from an EMBL/GenBank/DDBJ whole genome shotgun (WGS) entry which is preliminary data.</text>
</comment>
<sequence length="1086" mass="124396">MEENRVLIGMMWWEASMIENPCFLNNTFLKQKITPTTDASTAPVDYVATVRQWGLDADIVQLEKDMYKMPGFDMSQTQVFLRSVCLWELICQKEAPKTVWRGAKPEPWPHNDAERDGICPGVKTATGEDATATAAPVDYVALVRDWNHEDLFELKVKIYNSEKDVEESLAEFWKTVRLWELICRTEAPKDLRTGMKGNPEPWPHKESERDGKCPKVTTTTCKDYHYHHLVLLSKMAKNNYHDNNNNYYNPHYDHHDDDAYHHHHYDNHNPDHNDDDDHYHNHYVHDNNELEERDTKREPFSAPIPTTTGIDYVAMVRKWSRADISTMDESFYAKETFTLDELREFRKSVHLWELVCQAEAPKEIWELWKEEKPDPWPHSDDQRDGNCPNVEQTTVSSVISTLSTLGFIPTTDAPNQCINCNEFAKCEEESSPGVCEKCACPLGRRGSCCEEIVDLCAEKETNPCAADTPDMQRTCKVVMPAGNTKCECTPGWIGRNCTEKFDPCEHHKCVNGGKCVDDGVGGYHCDCTWEFKGEYCEMPEPCYPRCQPCTSMAWRCENNSTCWPGLTQQDHDFQCICRKGYKGKYCGEAIPCEAFNPCKNGGDCYREEGRVVCECLSIWTGEFCETFNICHDDKCVNGICNPVNETHFTCSCWRGFTGENCEIRIDLCDTEMPCRHNGSCISKIADYECFCLPGTSGKNCEHNFDDCVDPTTGITNRYEFTCECSEDWTGATCTIRMMIYEVIKHFKNADESLVGMLEDLLETPELIKEALPFFLALMPPENQTEISWDHEDVFEWATYENSELNLNKDIVKWNAATLGNCFTFNHDSQPEKMPLRYAGEQEGFRALMRVRQDEYLDWIDTASLLVFVHSSTESVFGESVRFQAKPGAETTLMTSLNSFERLGGRFGECVVEKSEVTSYYYDGNYVTDGCLRSCYQDAVYDECKCMDPRYPRKDGVPACDLSQRSCVLKVTDQRGDPSTWPQCRCPLPCMNAQYNVRWSQKSLSPRECNKFKTGNQTGCQSDQVLISVYLPHIIQNTFKEEAKIDFNKFISMLGGLLGVLCGICIITFIEFIYLIVRLVVFIVLKK</sequence>
<evidence type="ECO:0000313" key="19">
    <source>
        <dbReference type="EMBL" id="KAK0424440.1"/>
    </source>
</evidence>
<dbReference type="PROSITE" id="PS01186">
    <property type="entry name" value="EGF_2"/>
    <property type="match status" value="3"/>
</dbReference>
<reference evidence="19" key="1">
    <citation type="submission" date="2023-06" db="EMBL/GenBank/DDBJ databases">
        <title>Genomic analysis of the entomopathogenic nematode Steinernema hermaphroditum.</title>
        <authorList>
            <person name="Schwarz E.M."/>
            <person name="Heppert J.K."/>
            <person name="Baniya A."/>
            <person name="Schwartz H.T."/>
            <person name="Tan C.-H."/>
            <person name="Antoshechkin I."/>
            <person name="Sternberg P.W."/>
            <person name="Goodrich-Blair H."/>
            <person name="Dillman A.R."/>
        </authorList>
    </citation>
    <scope>NUCLEOTIDE SEQUENCE</scope>
    <source>
        <strain evidence="19">PS9179</strain>
        <tissue evidence="19">Whole animal</tissue>
    </source>
</reference>
<feature type="domain" description="EGF-like" evidence="18">
    <location>
        <begin position="626"/>
        <end position="662"/>
    </location>
</feature>
<evidence type="ECO:0000256" key="16">
    <source>
        <dbReference type="SAM" id="MobiDB-lite"/>
    </source>
</evidence>
<dbReference type="PROSITE" id="PS00022">
    <property type="entry name" value="EGF_1"/>
    <property type="match status" value="6"/>
</dbReference>
<feature type="disulfide bond" evidence="14">
    <location>
        <begin position="615"/>
        <end position="624"/>
    </location>
</feature>
<evidence type="ECO:0000256" key="13">
    <source>
        <dbReference type="ARBA" id="ARBA00023303"/>
    </source>
</evidence>
<keyword evidence="6 17" id="KW-1133">Transmembrane helix</keyword>
<dbReference type="PROSITE" id="PS50026">
    <property type="entry name" value="EGF_3"/>
    <property type="match status" value="6"/>
</dbReference>
<feature type="domain" description="EGF-like" evidence="18">
    <location>
        <begin position="500"/>
        <end position="537"/>
    </location>
</feature>
<evidence type="ECO:0000256" key="17">
    <source>
        <dbReference type="SAM" id="Phobius"/>
    </source>
</evidence>
<keyword evidence="12 15" id="KW-0739">Sodium transport</keyword>
<evidence type="ECO:0000256" key="9">
    <source>
        <dbReference type="ARBA" id="ARBA00023136"/>
    </source>
</evidence>
<keyword evidence="3 15" id="KW-0813">Transport</keyword>
<name>A0AA39IIU5_9BILA</name>
<keyword evidence="14" id="KW-0245">EGF-like domain</keyword>
<feature type="disulfide bond" evidence="14">
    <location>
        <begin position="691"/>
        <end position="700"/>
    </location>
</feature>
<accession>A0AA39IIU5</accession>
<evidence type="ECO:0000256" key="7">
    <source>
        <dbReference type="ARBA" id="ARBA00023053"/>
    </source>
</evidence>
<dbReference type="Gene3D" id="2.10.25.10">
    <property type="entry name" value="Laminin"/>
    <property type="match status" value="5"/>
</dbReference>
<keyword evidence="5 15" id="KW-0812">Transmembrane</keyword>
<feature type="transmembrane region" description="Helical" evidence="17">
    <location>
        <begin position="1056"/>
        <end position="1084"/>
    </location>
</feature>
<evidence type="ECO:0000256" key="6">
    <source>
        <dbReference type="ARBA" id="ARBA00022989"/>
    </source>
</evidence>
<dbReference type="GO" id="GO:0005509">
    <property type="term" value="F:calcium ion binding"/>
    <property type="evidence" value="ECO:0007669"/>
    <property type="project" value="InterPro"/>
</dbReference>